<gene>
    <name evidence="11" type="ORF">HYT38_00755</name>
</gene>
<dbReference type="Gene3D" id="3.30.930.10">
    <property type="entry name" value="Bira Bifunctional Protein, Domain 2"/>
    <property type="match status" value="1"/>
</dbReference>
<dbReference type="InterPro" id="IPR018164">
    <property type="entry name" value="Ala-tRNA-synth_IIc_N"/>
</dbReference>
<comment type="caution">
    <text evidence="11">The sequence shown here is derived from an EMBL/GenBank/DDBJ whole genome shotgun (WGS) entry which is preliminary data.</text>
</comment>
<evidence type="ECO:0000256" key="4">
    <source>
        <dbReference type="ARBA" id="ARBA00022598"/>
    </source>
</evidence>
<dbReference type="PANTHER" id="PTHR11777:SF9">
    <property type="entry name" value="ALANINE--TRNA LIGASE, CYTOPLASMIC"/>
    <property type="match status" value="1"/>
</dbReference>
<accession>A0A9D6DN12</accession>
<dbReference type="InterPro" id="IPR018163">
    <property type="entry name" value="Thr/Ala-tRNA-synth_IIc_edit"/>
</dbReference>
<dbReference type="PRINTS" id="PR00980">
    <property type="entry name" value="TRNASYNTHALA"/>
</dbReference>
<dbReference type="SMART" id="SM00863">
    <property type="entry name" value="tRNA_SAD"/>
    <property type="match status" value="1"/>
</dbReference>
<keyword evidence="3" id="KW-0820">tRNA-binding</keyword>
<keyword evidence="8" id="KW-0648">Protein biosynthesis</keyword>
<keyword evidence="7" id="KW-0694">RNA-binding</keyword>
<dbReference type="Gene3D" id="3.30.54.20">
    <property type="match status" value="1"/>
</dbReference>
<dbReference type="SUPFAM" id="SSF101353">
    <property type="entry name" value="Putative anticodon-binding domain of alanyl-tRNA synthetase (AlaRS)"/>
    <property type="match status" value="1"/>
</dbReference>
<dbReference type="Pfam" id="PF07973">
    <property type="entry name" value="tRNA_SAD"/>
    <property type="match status" value="1"/>
</dbReference>
<dbReference type="InterPro" id="IPR012947">
    <property type="entry name" value="tRNA_SAD"/>
</dbReference>
<dbReference type="GO" id="GO:0000049">
    <property type="term" value="F:tRNA binding"/>
    <property type="evidence" value="ECO:0007669"/>
    <property type="project" value="UniProtKB-KW"/>
</dbReference>
<dbReference type="InterPro" id="IPR002318">
    <property type="entry name" value="Ala-tRNA-lgiase_IIc"/>
</dbReference>
<comment type="similarity">
    <text evidence="1">Belongs to the class-II aminoacyl-tRNA synthetase family.</text>
</comment>
<evidence type="ECO:0000256" key="3">
    <source>
        <dbReference type="ARBA" id="ARBA00022555"/>
    </source>
</evidence>
<dbReference type="Proteomes" id="UP000786662">
    <property type="component" value="Unassembled WGS sequence"/>
</dbReference>
<dbReference type="EMBL" id="JACOYY010000026">
    <property type="protein sequence ID" value="MBI2052195.1"/>
    <property type="molecule type" value="Genomic_DNA"/>
</dbReference>
<dbReference type="Gene3D" id="3.30.980.10">
    <property type="entry name" value="Threonyl-trna Synthetase, Chain A, domain 2"/>
    <property type="match status" value="1"/>
</dbReference>
<dbReference type="InterPro" id="IPR045864">
    <property type="entry name" value="aa-tRNA-synth_II/BPL/LPL"/>
</dbReference>
<dbReference type="EC" id="6.1.1.7" evidence="2"/>
<keyword evidence="4 11" id="KW-0436">Ligase</keyword>
<dbReference type="InterPro" id="IPR050058">
    <property type="entry name" value="Ala-tRNA_ligase"/>
</dbReference>
<feature type="domain" description="Alanyl-transfer RNA synthetases family profile" evidence="10">
    <location>
        <begin position="1"/>
        <end position="552"/>
    </location>
</feature>
<dbReference type="FunFam" id="3.30.980.10:FF:000004">
    <property type="entry name" value="Alanine--tRNA ligase, cytoplasmic"/>
    <property type="match status" value="1"/>
</dbReference>
<evidence type="ECO:0000256" key="2">
    <source>
        <dbReference type="ARBA" id="ARBA00013168"/>
    </source>
</evidence>
<evidence type="ECO:0000259" key="10">
    <source>
        <dbReference type="PROSITE" id="PS50860"/>
    </source>
</evidence>
<keyword evidence="6" id="KW-0067">ATP-binding</keyword>
<evidence type="ECO:0000256" key="8">
    <source>
        <dbReference type="ARBA" id="ARBA00022917"/>
    </source>
</evidence>
<dbReference type="GO" id="GO:0005829">
    <property type="term" value="C:cytosol"/>
    <property type="evidence" value="ECO:0007669"/>
    <property type="project" value="TreeGrafter"/>
</dbReference>
<dbReference type="InterPro" id="IPR018165">
    <property type="entry name" value="Ala-tRNA-synth_IIc_core"/>
</dbReference>
<dbReference type="GO" id="GO:0004813">
    <property type="term" value="F:alanine-tRNA ligase activity"/>
    <property type="evidence" value="ECO:0007669"/>
    <property type="project" value="UniProtKB-EC"/>
</dbReference>
<dbReference type="InterPro" id="IPR018162">
    <property type="entry name" value="Ala-tRNA-ligase_IIc_anticod-bd"/>
</dbReference>
<dbReference type="PANTHER" id="PTHR11777">
    <property type="entry name" value="ALANYL-TRNA SYNTHETASE"/>
    <property type="match status" value="1"/>
</dbReference>
<keyword evidence="9" id="KW-0030">Aminoacyl-tRNA synthetase</keyword>
<keyword evidence="5" id="KW-0547">Nucleotide-binding</keyword>
<proteinExistence type="inferred from homology"/>
<evidence type="ECO:0000256" key="7">
    <source>
        <dbReference type="ARBA" id="ARBA00022884"/>
    </source>
</evidence>
<evidence type="ECO:0000313" key="12">
    <source>
        <dbReference type="Proteomes" id="UP000786662"/>
    </source>
</evidence>
<dbReference type="GO" id="GO:0005524">
    <property type="term" value="F:ATP binding"/>
    <property type="evidence" value="ECO:0007669"/>
    <property type="project" value="UniProtKB-KW"/>
</dbReference>
<evidence type="ECO:0000313" key="11">
    <source>
        <dbReference type="EMBL" id="MBI2052195.1"/>
    </source>
</evidence>
<evidence type="ECO:0000256" key="6">
    <source>
        <dbReference type="ARBA" id="ARBA00022840"/>
    </source>
</evidence>
<sequence>MDSQEIRQKFLKFFESRGHKIVPSSSLVPADPSVLLTTAGMQQFKPYFTGQKDPSLDFGSKNTISIQKSFRTSDIEEVGDESHLTFFEMLGSFSFGGYFKKEAIEYGDEFITQEMGLKIDYVSVFEGDSEVPADTESERIWRSLGVSNIKKFGRQDNFWGPTGLEGPCGPTTEIYVNGVEIWNLVFNEFYCRPDKTLEPLKVKGVDTGMGMERLAVAVQKKKNIFETDLFEQLIDQIDVADEKVKRIITDHIRASAFLITDGVRPSNKEAGYILRRLMRRAMIYGSKTDFERLLLKVVDLYGGFYKELNPVLILEVFNKESNQFSDTLARGMKELEKISLVDAAVAFRFYESYGLPFEVIKDKNPDLKREDFEAEFKKHQEISRAGAEKKFGGHGLVEGDLMAANPEELKIKTRLHTATHLLNASLHKVLGDVVSQRGSDITAERTRFDFAFERKMTPQEIKQVEDLVNNKIKENLPVKTEEMALEEAKAIGAAGVFDSKYSERVKVYSIGDFSKEICGGPHVSNTGEIGKFRIIKEETSSAGVRRIRAIVE</sequence>
<reference evidence="11" key="1">
    <citation type="submission" date="2020-07" db="EMBL/GenBank/DDBJ databases">
        <title>Huge and variable diversity of episymbiotic CPR bacteria and DPANN archaea in groundwater ecosystems.</title>
        <authorList>
            <person name="He C.Y."/>
            <person name="Keren R."/>
            <person name="Whittaker M."/>
            <person name="Farag I.F."/>
            <person name="Doudna J."/>
            <person name="Cate J.H.D."/>
            <person name="Banfield J.F."/>
        </authorList>
    </citation>
    <scope>NUCLEOTIDE SEQUENCE</scope>
    <source>
        <strain evidence="11">NC_groundwater_191_Ag_S-0.1um_45_8</strain>
    </source>
</reference>
<dbReference type="GO" id="GO:0002161">
    <property type="term" value="F:aminoacyl-tRNA deacylase activity"/>
    <property type="evidence" value="ECO:0007669"/>
    <property type="project" value="TreeGrafter"/>
</dbReference>
<dbReference type="AlphaFoldDB" id="A0A9D6DN12"/>
<evidence type="ECO:0000256" key="9">
    <source>
        <dbReference type="ARBA" id="ARBA00023146"/>
    </source>
</evidence>
<dbReference type="Pfam" id="PF01411">
    <property type="entry name" value="tRNA-synt_2c"/>
    <property type="match status" value="1"/>
</dbReference>
<protein>
    <recommendedName>
        <fullName evidence="2">alanine--tRNA ligase</fullName>
        <ecNumber evidence="2">6.1.1.7</ecNumber>
    </recommendedName>
</protein>
<dbReference type="SUPFAM" id="SSF55681">
    <property type="entry name" value="Class II aaRS and biotin synthetases"/>
    <property type="match status" value="1"/>
</dbReference>
<dbReference type="PROSITE" id="PS50860">
    <property type="entry name" value="AA_TRNA_LIGASE_II_ALA"/>
    <property type="match status" value="1"/>
</dbReference>
<dbReference type="CDD" id="cd00673">
    <property type="entry name" value="AlaRS_core"/>
    <property type="match status" value="1"/>
</dbReference>
<evidence type="ECO:0000256" key="1">
    <source>
        <dbReference type="ARBA" id="ARBA00008226"/>
    </source>
</evidence>
<name>A0A9D6DN12_9BACT</name>
<organism evidence="11 12">
    <name type="scientific">Candidatus Sungiibacteriota bacterium</name>
    <dbReference type="NCBI Taxonomy" id="2750080"/>
    <lineage>
        <taxon>Bacteria</taxon>
        <taxon>Candidatus Sungiibacteriota</taxon>
    </lineage>
</organism>
<dbReference type="SUPFAM" id="SSF55186">
    <property type="entry name" value="ThrRS/AlaRS common domain"/>
    <property type="match status" value="1"/>
</dbReference>
<evidence type="ECO:0000256" key="5">
    <source>
        <dbReference type="ARBA" id="ARBA00022741"/>
    </source>
</evidence>
<dbReference type="GO" id="GO:0006419">
    <property type="term" value="P:alanyl-tRNA aminoacylation"/>
    <property type="evidence" value="ECO:0007669"/>
    <property type="project" value="InterPro"/>
</dbReference>